<comment type="caution">
    <text evidence="1">The sequence shown here is derived from an EMBL/GenBank/DDBJ whole genome shotgun (WGS) entry which is preliminary data.</text>
</comment>
<accession>A0ACB5REV8</accession>
<protein>
    <submittedName>
        <fullName evidence="1">Uncharacterized protein</fullName>
    </submittedName>
</protein>
<name>A0ACB5REV8_9CLOT</name>
<keyword evidence="2" id="KW-1185">Reference proteome</keyword>
<organism evidence="1 2">
    <name type="scientific">Inconstantimicrobium mannanitabidum</name>
    <dbReference type="NCBI Taxonomy" id="1604901"/>
    <lineage>
        <taxon>Bacteria</taxon>
        <taxon>Bacillati</taxon>
        <taxon>Bacillota</taxon>
        <taxon>Clostridia</taxon>
        <taxon>Eubacteriales</taxon>
        <taxon>Clostridiaceae</taxon>
        <taxon>Inconstantimicrobium</taxon>
    </lineage>
</organism>
<dbReference type="EMBL" id="BROD01000001">
    <property type="protein sequence ID" value="GKX67755.1"/>
    <property type="molecule type" value="Genomic_DNA"/>
</dbReference>
<evidence type="ECO:0000313" key="1">
    <source>
        <dbReference type="EMBL" id="GKX67755.1"/>
    </source>
</evidence>
<dbReference type="Proteomes" id="UP001058074">
    <property type="component" value="Unassembled WGS sequence"/>
</dbReference>
<evidence type="ECO:0000313" key="2">
    <source>
        <dbReference type="Proteomes" id="UP001058074"/>
    </source>
</evidence>
<gene>
    <name evidence="1" type="ORF">rsdtw13_30130</name>
</gene>
<proteinExistence type="predicted"/>
<reference evidence="1" key="1">
    <citation type="journal article" date="2025" name="Int. J. Syst. Evol. Microbiol.">
        <title>Inconstantimicrobium mannanitabidum sp. nov., a novel member of the family Clostridiaceae isolated from anoxic soil under the treatment of reductive soil disinfestation.</title>
        <authorList>
            <person name="Ueki A."/>
            <person name="Tonouchi A."/>
            <person name="Honma S."/>
            <person name="Kaku N."/>
            <person name="Ueki K."/>
        </authorList>
    </citation>
    <scope>NUCLEOTIDE SEQUENCE</scope>
    <source>
        <strain evidence="1">TW13</strain>
    </source>
</reference>
<sequence>MESYRELFDAYFIEVNNIADLLSKYVNSYRLLIGTAGELNGIALARKKEVRAAIDRANQLGEIIDVLLDAIQSIEICYLNYIMLKADLIAVKTQKNVILTEVDNELLFQNSSKRPLGNNDRRESRREDRNEDDASENDNDDNLEEIDTGFDDEGDETE</sequence>